<dbReference type="Pfam" id="PF01522">
    <property type="entry name" value="Polysacc_deac_1"/>
    <property type="match status" value="1"/>
</dbReference>
<dbReference type="PROSITE" id="PS51677">
    <property type="entry name" value="NODB"/>
    <property type="match status" value="1"/>
</dbReference>
<dbReference type="GO" id="GO:0046872">
    <property type="term" value="F:metal ion binding"/>
    <property type="evidence" value="ECO:0007669"/>
    <property type="project" value="UniProtKB-KW"/>
</dbReference>
<dbReference type="GO" id="GO:0016020">
    <property type="term" value="C:membrane"/>
    <property type="evidence" value="ECO:0007669"/>
    <property type="project" value="TreeGrafter"/>
</dbReference>
<dbReference type="Gene3D" id="3.20.20.370">
    <property type="entry name" value="Glycoside hydrolase/deacetylase"/>
    <property type="match status" value="1"/>
</dbReference>
<feature type="domain" description="NodB homology" evidence="3">
    <location>
        <begin position="10"/>
        <end position="190"/>
    </location>
</feature>
<reference evidence="4 5" key="1">
    <citation type="submission" date="2018-03" db="EMBL/GenBank/DDBJ databases">
        <title>Genomic Encyclopedia of Archaeal and Bacterial Type Strains, Phase II (KMG-II): from individual species to whole genera.</title>
        <authorList>
            <person name="Goeker M."/>
        </authorList>
    </citation>
    <scope>NUCLEOTIDE SEQUENCE [LARGE SCALE GENOMIC DNA]</scope>
    <source>
        <strain evidence="4 5">DSM 28057</strain>
    </source>
</reference>
<dbReference type="GO" id="GO:0016810">
    <property type="term" value="F:hydrolase activity, acting on carbon-nitrogen (but not peptide) bonds"/>
    <property type="evidence" value="ECO:0007669"/>
    <property type="project" value="InterPro"/>
</dbReference>
<accession>A0A2P8DL64</accession>
<dbReference type="InterPro" id="IPR050248">
    <property type="entry name" value="Polysacc_deacetylase_ArnD"/>
</dbReference>
<evidence type="ECO:0000313" key="4">
    <source>
        <dbReference type="EMBL" id="PSK97938.1"/>
    </source>
</evidence>
<organism evidence="4 5">
    <name type="scientific">Cecembia rubra</name>
    <dbReference type="NCBI Taxonomy" id="1485585"/>
    <lineage>
        <taxon>Bacteria</taxon>
        <taxon>Pseudomonadati</taxon>
        <taxon>Bacteroidota</taxon>
        <taxon>Cytophagia</taxon>
        <taxon>Cytophagales</taxon>
        <taxon>Cyclobacteriaceae</taxon>
        <taxon>Cecembia</taxon>
    </lineage>
</organism>
<comment type="caution">
    <text evidence="4">The sequence shown here is derived from an EMBL/GenBank/DDBJ whole genome shotgun (WGS) entry which is preliminary data.</text>
</comment>
<keyword evidence="5" id="KW-1185">Reference proteome</keyword>
<dbReference type="EMBL" id="PYGF01000020">
    <property type="protein sequence ID" value="PSK97938.1"/>
    <property type="molecule type" value="Genomic_DNA"/>
</dbReference>
<protein>
    <submittedName>
        <fullName evidence="4">Peptidoglycan/xylan/chitin deacetylase (PgdA/CDA1 family)</fullName>
    </submittedName>
</protein>
<evidence type="ECO:0000256" key="2">
    <source>
        <dbReference type="ARBA" id="ARBA00022801"/>
    </source>
</evidence>
<dbReference type="GO" id="GO:0005975">
    <property type="term" value="P:carbohydrate metabolic process"/>
    <property type="evidence" value="ECO:0007669"/>
    <property type="project" value="InterPro"/>
</dbReference>
<keyword evidence="1" id="KW-0479">Metal-binding</keyword>
<dbReference type="PANTHER" id="PTHR10587">
    <property type="entry name" value="GLYCOSYL TRANSFERASE-RELATED"/>
    <property type="match status" value="1"/>
</dbReference>
<name>A0A2P8DL64_9BACT</name>
<evidence type="ECO:0000256" key="1">
    <source>
        <dbReference type="ARBA" id="ARBA00022723"/>
    </source>
</evidence>
<dbReference type="PANTHER" id="PTHR10587:SF133">
    <property type="entry name" value="CHITIN DEACETYLASE 1-RELATED"/>
    <property type="match status" value="1"/>
</dbReference>
<proteinExistence type="predicted"/>
<evidence type="ECO:0000313" key="5">
    <source>
        <dbReference type="Proteomes" id="UP000240708"/>
    </source>
</evidence>
<dbReference type="Proteomes" id="UP000240708">
    <property type="component" value="Unassembled WGS sequence"/>
</dbReference>
<dbReference type="SUPFAM" id="SSF88713">
    <property type="entry name" value="Glycoside hydrolase/deacetylase"/>
    <property type="match status" value="1"/>
</dbReference>
<dbReference type="InterPro" id="IPR011330">
    <property type="entry name" value="Glyco_hydro/deAcase_b/a-brl"/>
</dbReference>
<sequence>MIWHMSREESVIYLTFDDGPVPGVTDFVLDQLAKRGMLATFFMVGDNVGKSPQLAAEVFEAGHAIGNHTYHHVDGFRTPDKKYFEEIQLCQDEISSVTGISPSLFRPPYGKITRKQLEEVKQHYKIVMWDVITGDYDPDQSFHKCLTKTKEHTKKGSVILFHDQQKTEKVIKAVLPDFLEYIQDQGFETGKL</sequence>
<gene>
    <name evidence="4" type="ORF">CLV48_12024</name>
</gene>
<dbReference type="InterPro" id="IPR002509">
    <property type="entry name" value="NODB_dom"/>
</dbReference>
<dbReference type="CDD" id="cd10917">
    <property type="entry name" value="CE4_NodB_like_6s_7s"/>
    <property type="match status" value="1"/>
</dbReference>
<dbReference type="AlphaFoldDB" id="A0A2P8DL64"/>
<evidence type="ECO:0000259" key="3">
    <source>
        <dbReference type="PROSITE" id="PS51677"/>
    </source>
</evidence>
<keyword evidence="2" id="KW-0378">Hydrolase</keyword>